<protein>
    <recommendedName>
        <fullName evidence="3">Inosine/uridine-preferring nucleoside hydrolase domain-containing protein</fullName>
    </recommendedName>
</protein>
<evidence type="ECO:0000259" key="3">
    <source>
        <dbReference type="Pfam" id="PF01156"/>
    </source>
</evidence>
<dbReference type="InterPro" id="IPR023186">
    <property type="entry name" value="IUNH"/>
</dbReference>
<dbReference type="Proteomes" id="UP000028006">
    <property type="component" value="Unassembled WGS sequence"/>
</dbReference>
<dbReference type="RefSeq" id="WP_034873936.1">
    <property type="nucleotide sequence ID" value="NZ_JOKG01000002.1"/>
</dbReference>
<evidence type="ECO:0000256" key="2">
    <source>
        <dbReference type="ARBA" id="ARBA00023295"/>
    </source>
</evidence>
<keyword evidence="1" id="KW-0378">Hydrolase</keyword>
<evidence type="ECO:0000313" key="5">
    <source>
        <dbReference type="Proteomes" id="UP000028006"/>
    </source>
</evidence>
<dbReference type="Pfam" id="PF01156">
    <property type="entry name" value="IU_nuc_hydro"/>
    <property type="match status" value="1"/>
</dbReference>
<accession>A0A081N6W3</accession>
<dbReference type="AlphaFoldDB" id="A0A081N6W3"/>
<proteinExistence type="predicted"/>
<dbReference type="GO" id="GO:0006152">
    <property type="term" value="P:purine nucleoside catabolic process"/>
    <property type="evidence" value="ECO:0007669"/>
    <property type="project" value="TreeGrafter"/>
</dbReference>
<dbReference type="PROSITE" id="PS01247">
    <property type="entry name" value="IUNH"/>
    <property type="match status" value="1"/>
</dbReference>
<dbReference type="PANTHER" id="PTHR12304">
    <property type="entry name" value="INOSINE-URIDINE PREFERRING NUCLEOSIDE HYDROLASE"/>
    <property type="match status" value="1"/>
</dbReference>
<dbReference type="GO" id="GO:0005829">
    <property type="term" value="C:cytosol"/>
    <property type="evidence" value="ECO:0007669"/>
    <property type="project" value="TreeGrafter"/>
</dbReference>
<sequence>MSTCIIIDTDPGIDDAVALLLAVASPELNVVGITTVGGNVSQQQAFNNARRILKAAGKQVPVYRCSEQAISKPLNPETDAIHGQNGIGDIGWPEVEVVSAHQISAVDFIISKALEHADNPVTLCMLGPLTNLALALVINPNIAVGIKEVVIMGRALDVPGNISAVAEFNFYTDPVAADIVFRSSLNLKLCPLDVTETLKWNNDWLQKLLRSQSNTARLTADMLGFYRSGEGGGLHDPIVIASLVKPDIMNVRSCDIRIETRDEAKEGQSKVVWSDQGKVSAVVSADIDAFFHLLAARLVKLP</sequence>
<dbReference type="EMBL" id="JOKG01000002">
    <property type="protein sequence ID" value="KEQ14186.1"/>
    <property type="molecule type" value="Genomic_DNA"/>
</dbReference>
<dbReference type="InterPro" id="IPR015910">
    <property type="entry name" value="I/U_nuclsd_hydro_CS"/>
</dbReference>
<dbReference type="InterPro" id="IPR036452">
    <property type="entry name" value="Ribo_hydro-like"/>
</dbReference>
<reference evidence="4 5" key="1">
    <citation type="submission" date="2014-06" db="EMBL/GenBank/DDBJ databases">
        <title>Whole Genome Sequences of Three Symbiotic Endozoicomonas Bacteria.</title>
        <authorList>
            <person name="Neave M.J."/>
            <person name="Apprill A."/>
            <person name="Voolstra C.R."/>
        </authorList>
    </citation>
    <scope>NUCLEOTIDE SEQUENCE [LARGE SCALE GENOMIC DNA]</scope>
    <source>
        <strain evidence="4 5">LMG 24815</strain>
    </source>
</reference>
<dbReference type="Gene3D" id="3.90.245.10">
    <property type="entry name" value="Ribonucleoside hydrolase-like"/>
    <property type="match status" value="1"/>
</dbReference>
<feature type="domain" description="Inosine/uridine-preferring nucleoside hydrolase" evidence="3">
    <location>
        <begin position="5"/>
        <end position="291"/>
    </location>
</feature>
<keyword evidence="5" id="KW-1185">Reference proteome</keyword>
<comment type="caution">
    <text evidence="4">The sequence shown here is derived from an EMBL/GenBank/DDBJ whole genome shotgun (WGS) entry which is preliminary data.</text>
</comment>
<gene>
    <name evidence="4" type="ORF">GZ77_07035</name>
</gene>
<evidence type="ECO:0000313" key="4">
    <source>
        <dbReference type="EMBL" id="KEQ14186.1"/>
    </source>
</evidence>
<keyword evidence="2" id="KW-0326">Glycosidase</keyword>
<dbReference type="eggNOG" id="COG1957">
    <property type="taxonomic scope" value="Bacteria"/>
</dbReference>
<dbReference type="InterPro" id="IPR001910">
    <property type="entry name" value="Inosine/uridine_hydrolase_dom"/>
</dbReference>
<organism evidence="4 5">
    <name type="scientific">Endozoicomonas montiporae</name>
    <dbReference type="NCBI Taxonomy" id="1027273"/>
    <lineage>
        <taxon>Bacteria</taxon>
        <taxon>Pseudomonadati</taxon>
        <taxon>Pseudomonadota</taxon>
        <taxon>Gammaproteobacteria</taxon>
        <taxon>Oceanospirillales</taxon>
        <taxon>Endozoicomonadaceae</taxon>
        <taxon>Endozoicomonas</taxon>
    </lineage>
</organism>
<evidence type="ECO:0000256" key="1">
    <source>
        <dbReference type="ARBA" id="ARBA00022801"/>
    </source>
</evidence>
<name>A0A081N6W3_9GAMM</name>
<dbReference type="PANTHER" id="PTHR12304:SF4">
    <property type="entry name" value="URIDINE NUCLEOSIDASE"/>
    <property type="match status" value="1"/>
</dbReference>
<dbReference type="GO" id="GO:0008477">
    <property type="term" value="F:purine nucleosidase activity"/>
    <property type="evidence" value="ECO:0007669"/>
    <property type="project" value="TreeGrafter"/>
</dbReference>
<dbReference type="GO" id="GO:0045437">
    <property type="term" value="F:uridine nucleosidase activity"/>
    <property type="evidence" value="ECO:0007669"/>
    <property type="project" value="UniProtKB-ARBA"/>
</dbReference>
<dbReference type="SUPFAM" id="SSF53590">
    <property type="entry name" value="Nucleoside hydrolase"/>
    <property type="match status" value="1"/>
</dbReference>